<dbReference type="PANTHER" id="PTHR33428:SF14">
    <property type="entry name" value="CARBOXYLESTERASE TYPE B DOMAIN-CONTAINING PROTEIN"/>
    <property type="match status" value="1"/>
</dbReference>
<reference evidence="3 4" key="1">
    <citation type="submission" date="2018-04" db="EMBL/GenBank/DDBJ databases">
        <authorList>
            <person name="Zhang X."/>
            <person name="Yuan J."/>
            <person name="Li F."/>
            <person name="Xiang J."/>
        </authorList>
    </citation>
    <scope>NUCLEOTIDE SEQUENCE [LARGE SCALE GENOMIC DNA]</scope>
    <source>
        <tissue evidence="3">Muscle</tissue>
    </source>
</reference>
<dbReference type="Gene3D" id="3.40.50.1820">
    <property type="entry name" value="alpha/beta hydrolase"/>
    <property type="match status" value="1"/>
</dbReference>
<accession>A0A3R7M7Y2</accession>
<keyword evidence="2" id="KW-0732">Signal</keyword>
<feature type="region of interest" description="Disordered" evidence="1">
    <location>
        <begin position="151"/>
        <end position="170"/>
    </location>
</feature>
<keyword evidence="4" id="KW-1185">Reference proteome</keyword>
<dbReference type="InterPro" id="IPR029058">
    <property type="entry name" value="AB_hydrolase_fold"/>
</dbReference>
<protein>
    <submittedName>
        <fullName evidence="3">Uncharacterized protein</fullName>
    </submittedName>
</protein>
<reference evidence="3 4" key="2">
    <citation type="submission" date="2019-01" db="EMBL/GenBank/DDBJ databases">
        <title>The decoding of complex shrimp genome reveals the adaptation for benthos swimmer, frequently molting mechanism and breeding impact on genome.</title>
        <authorList>
            <person name="Sun Y."/>
            <person name="Gao Y."/>
            <person name="Yu Y."/>
        </authorList>
    </citation>
    <scope>NUCLEOTIDE SEQUENCE [LARGE SCALE GENOMIC DNA]</scope>
    <source>
        <tissue evidence="3">Muscle</tissue>
    </source>
</reference>
<dbReference type="EMBL" id="QCYY01001887">
    <property type="protein sequence ID" value="ROT74491.1"/>
    <property type="molecule type" value="Genomic_DNA"/>
</dbReference>
<comment type="caution">
    <text evidence="3">The sequence shown here is derived from an EMBL/GenBank/DDBJ whole genome shotgun (WGS) entry which is preliminary data.</text>
</comment>
<dbReference type="InterPro" id="IPR017395">
    <property type="entry name" value="Chlorophyllase-like"/>
</dbReference>
<dbReference type="STRING" id="6689.A0A3R7M7Y2"/>
<dbReference type="AlphaFoldDB" id="A0A3R7M7Y2"/>
<evidence type="ECO:0000313" key="4">
    <source>
        <dbReference type="Proteomes" id="UP000283509"/>
    </source>
</evidence>
<evidence type="ECO:0000256" key="2">
    <source>
        <dbReference type="SAM" id="SignalP"/>
    </source>
</evidence>
<proteinExistence type="predicted"/>
<feature type="signal peptide" evidence="2">
    <location>
        <begin position="1"/>
        <end position="21"/>
    </location>
</feature>
<dbReference type="Proteomes" id="UP000283509">
    <property type="component" value="Unassembled WGS sequence"/>
</dbReference>
<dbReference type="Pfam" id="PF07224">
    <property type="entry name" value="Chlorophyllase"/>
    <property type="match status" value="1"/>
</dbReference>
<sequence>MKGCVLMFLPALLATLPVCRARSLDPFTRATHSLDPSDFFDPNQPGPHDLIHFRVKALYTAGLNQSLDVWVPSSPGEYPLMYFLDGFAMGTPPAAYAQVLSHVASHGVVVVAPWAMTMETPEHKLPSLITTMAWAEGQLVEKMVQHGVRRALSRRPHARRSPEGQGLRGFQGFGAAGPCRRRGPHGDDPRVLHHAGRTTQLRPPDAAPGGWVRSGSWFLRLGLRSRPAQQREILARTPPDAHRWSINATDYAHMDFLDPEYREMTGDFCGRNDLIGEQDLFTYREFVGGLITTFLKALTEENCETYTTLLEDTSTMSINATSRHVKPTSRCPQLSCSWVPELTEAPWF</sequence>
<name>A0A3R7M7Y2_PENVA</name>
<dbReference type="OrthoDB" id="2093222at2759"/>
<dbReference type="PANTHER" id="PTHR33428">
    <property type="entry name" value="CHLOROPHYLLASE-2, CHLOROPLASTIC"/>
    <property type="match status" value="1"/>
</dbReference>
<evidence type="ECO:0000313" key="3">
    <source>
        <dbReference type="EMBL" id="ROT74491.1"/>
    </source>
</evidence>
<organism evidence="3 4">
    <name type="scientific">Penaeus vannamei</name>
    <name type="common">Whiteleg shrimp</name>
    <name type="synonym">Litopenaeus vannamei</name>
    <dbReference type="NCBI Taxonomy" id="6689"/>
    <lineage>
        <taxon>Eukaryota</taxon>
        <taxon>Metazoa</taxon>
        <taxon>Ecdysozoa</taxon>
        <taxon>Arthropoda</taxon>
        <taxon>Crustacea</taxon>
        <taxon>Multicrustacea</taxon>
        <taxon>Malacostraca</taxon>
        <taxon>Eumalacostraca</taxon>
        <taxon>Eucarida</taxon>
        <taxon>Decapoda</taxon>
        <taxon>Dendrobranchiata</taxon>
        <taxon>Penaeoidea</taxon>
        <taxon>Penaeidae</taxon>
        <taxon>Penaeus</taxon>
    </lineage>
</organism>
<gene>
    <name evidence="3" type="ORF">C7M84_006999</name>
</gene>
<feature type="chain" id="PRO_5018684247" evidence="2">
    <location>
        <begin position="22"/>
        <end position="348"/>
    </location>
</feature>
<dbReference type="UniPathway" id="UPA00674"/>
<evidence type="ECO:0000256" key="1">
    <source>
        <dbReference type="SAM" id="MobiDB-lite"/>
    </source>
</evidence>
<dbReference type="SUPFAM" id="SSF53474">
    <property type="entry name" value="alpha/beta-Hydrolases"/>
    <property type="match status" value="1"/>
</dbReference>